<dbReference type="SUPFAM" id="SSF50969">
    <property type="entry name" value="YVTN repeat-like/Quinoprotein amine dehydrogenase"/>
    <property type="match status" value="1"/>
</dbReference>
<reference evidence="2 3" key="1">
    <citation type="submission" date="2024-02" db="EMBL/GenBank/DDBJ databases">
        <title>Lysobacter Genome Sequencing and Mining.</title>
        <authorList>
            <person name="Bierman J."/>
            <person name="Walker M.C."/>
        </authorList>
    </citation>
    <scope>NUCLEOTIDE SEQUENCE [LARGE SCALE GENOMIC DNA]</scope>
    <source>
        <strain evidence="2 3">PB6250</strain>
    </source>
</reference>
<gene>
    <name evidence="2" type="ORF">V2J18_07340</name>
</gene>
<comment type="caution">
    <text evidence="2">The sequence shown here is derived from an EMBL/GenBank/DDBJ whole genome shotgun (WGS) entry which is preliminary data.</text>
</comment>
<sequence length="311" mass="33609">MRTVASAPPAARARRALPLCAALLLAACAAESPPPAHGSSQMAGMMLDPQLSEISGLAASRRHADVLWMHDDGGNPERLFAVSTHGDRLATLRIDGVTKTDWEDIAAFELDGRAYLLIADTGDNGGLRRSLQLHVIEEPAKLENARLKPAWSIAFRWPDGARDCEAVAVDVQRKQVLLISKKRRPPELFALPLMPAGNALQTATRLGALAGIPEPDAQTLRNSPARAKLQGQVTAADVSPDGRTLAVMTYRYLLLYPRAPRQTWAEAVAAKPRISDLPWLPQAEALGWSADGRSLYATGEFIPAPLYRIAP</sequence>
<dbReference type="Proteomes" id="UP001387215">
    <property type="component" value="Unassembled WGS sequence"/>
</dbReference>
<accession>A0ABU8D297</accession>
<dbReference type="EMBL" id="JBANDL010000002">
    <property type="protein sequence ID" value="MEI2454491.1"/>
    <property type="molecule type" value="Genomic_DNA"/>
</dbReference>
<keyword evidence="1" id="KW-0732">Signal</keyword>
<evidence type="ECO:0000313" key="3">
    <source>
        <dbReference type="Proteomes" id="UP001387215"/>
    </source>
</evidence>
<evidence type="ECO:0000313" key="2">
    <source>
        <dbReference type="EMBL" id="MEI2454491.1"/>
    </source>
</evidence>
<keyword evidence="3" id="KW-1185">Reference proteome</keyword>
<dbReference type="PROSITE" id="PS51257">
    <property type="entry name" value="PROKAR_LIPOPROTEIN"/>
    <property type="match status" value="1"/>
</dbReference>
<organism evidence="2 3">
    <name type="scientific">Lysobacter firmicutimachus</name>
    <dbReference type="NCBI Taxonomy" id="1792846"/>
    <lineage>
        <taxon>Bacteria</taxon>
        <taxon>Pseudomonadati</taxon>
        <taxon>Pseudomonadota</taxon>
        <taxon>Gammaproteobacteria</taxon>
        <taxon>Lysobacterales</taxon>
        <taxon>Lysobacteraceae</taxon>
        <taxon>Lysobacter</taxon>
    </lineage>
</organism>
<evidence type="ECO:0008006" key="4">
    <source>
        <dbReference type="Google" id="ProtNLM"/>
    </source>
</evidence>
<proteinExistence type="predicted"/>
<name>A0ABU8D297_9GAMM</name>
<evidence type="ECO:0000256" key="1">
    <source>
        <dbReference type="SAM" id="SignalP"/>
    </source>
</evidence>
<feature type="signal peptide" evidence="1">
    <location>
        <begin position="1"/>
        <end position="38"/>
    </location>
</feature>
<dbReference type="RefSeq" id="WP_336131429.1">
    <property type="nucleotide sequence ID" value="NZ_JBANDL010000002.1"/>
</dbReference>
<protein>
    <recommendedName>
        <fullName evidence="4">Integral membrane protein</fullName>
    </recommendedName>
</protein>
<feature type="chain" id="PRO_5045058452" description="Integral membrane protein" evidence="1">
    <location>
        <begin position="39"/>
        <end position="311"/>
    </location>
</feature>
<dbReference type="InterPro" id="IPR011044">
    <property type="entry name" value="Quino_amine_DH_bsu"/>
</dbReference>